<feature type="transmembrane region" description="Helical" evidence="1">
    <location>
        <begin position="387"/>
        <end position="407"/>
    </location>
</feature>
<dbReference type="EMBL" id="PGYQ01000019">
    <property type="protein sequence ID" value="PKL72062.1"/>
    <property type="molecule type" value="Genomic_DNA"/>
</dbReference>
<evidence type="ECO:0000313" key="2">
    <source>
        <dbReference type="EMBL" id="PKL72062.1"/>
    </source>
</evidence>
<gene>
    <name evidence="2" type="ORF">CVV26_03230</name>
</gene>
<keyword evidence="1" id="KW-1133">Transmembrane helix</keyword>
<evidence type="ECO:0000313" key="3">
    <source>
        <dbReference type="Proteomes" id="UP000233414"/>
    </source>
</evidence>
<feature type="transmembrane region" description="Helical" evidence="1">
    <location>
        <begin position="12"/>
        <end position="31"/>
    </location>
</feature>
<feature type="transmembrane region" description="Helical" evidence="1">
    <location>
        <begin position="153"/>
        <end position="173"/>
    </location>
</feature>
<feature type="transmembrane region" description="Helical" evidence="1">
    <location>
        <begin position="495"/>
        <end position="513"/>
    </location>
</feature>
<feature type="transmembrane region" description="Helical" evidence="1">
    <location>
        <begin position="464"/>
        <end position="483"/>
    </location>
</feature>
<organism evidence="2 3">
    <name type="scientific">Candidatus Kuenenbacteria bacterium HGW-Kuenenbacteria-1</name>
    <dbReference type="NCBI Taxonomy" id="2013812"/>
    <lineage>
        <taxon>Bacteria</taxon>
        <taxon>Candidatus Kueneniibacteriota</taxon>
    </lineage>
</organism>
<comment type="caution">
    <text evidence="2">The sequence shown here is derived from an EMBL/GenBank/DDBJ whole genome shotgun (WGS) entry which is preliminary data.</text>
</comment>
<feature type="transmembrane region" description="Helical" evidence="1">
    <location>
        <begin position="76"/>
        <end position="103"/>
    </location>
</feature>
<feature type="transmembrane region" description="Helical" evidence="1">
    <location>
        <begin position="217"/>
        <end position="237"/>
    </location>
</feature>
<feature type="transmembrane region" description="Helical" evidence="1">
    <location>
        <begin position="337"/>
        <end position="355"/>
    </location>
</feature>
<name>A0A2N1UMT6_9BACT</name>
<feature type="transmembrane region" description="Helical" evidence="1">
    <location>
        <begin position="193"/>
        <end position="210"/>
    </location>
</feature>
<feature type="transmembrane region" description="Helical" evidence="1">
    <location>
        <begin position="109"/>
        <end position="132"/>
    </location>
</feature>
<keyword evidence="1" id="KW-0472">Membrane</keyword>
<feature type="transmembrane region" description="Helical" evidence="1">
    <location>
        <begin position="37"/>
        <end position="56"/>
    </location>
</feature>
<sequence>MFHFIQQDKKYIWTSISFLIVIGLALNLFLWQIRFVGWSFFIAYFIINGIWLGQIFKKILFSKKDAKTYFLKHKTVEVLCFLFGIFLLLNLISFLLTVFLIFFNFSLAQIPLTLGILTLIISFLIHLDFFVWRFIDDKIISDKISSEKAVGYLNVKPFWIFCFFGLFFFGLFLLWEARTGNYIQSPWEVIFKIYLYVYLVATLIVAFLIFSKQKVGFILFIIVLHSFLLHSYLPIVFKTGFGENKWKHIGIEKQILNKEKNFAYLIENKDGNINQWAMTIFLSKILNVDIFWIDLLLGFFIWSIFIPLIFFELAKFLFQSFQGPPDDENDNYKKQRFLLLTAFLPSLFFSFQVYGSVTTPITLGYLFFFFVLLFWLDFIVYKQKISLITAIILSALMFFGHQINFINPFGLITQNNLYQPQESIQNYALLFSQYLLIIINFCIFSLIILGIFKFKKISYLNVGKFFIVGFFILGFLKLISLYVEELKIFNKNIELGIIFFIIFLLCWGIYCFLNLKLVCITEKQKIIGICFFLAFSSTVTYASGPKLQNIVTANDLKKAEYIWQEIQNNPKKVKHPCVLADEKFLLTLDAVSEQNIINGGFSKENKIIGIQLFKDAIENFSIRYMEMATEITQAMGCYLIINEKQFKSLDAKKQIKEILDTYETVGKAYIFYYNIK</sequence>
<feature type="transmembrane region" description="Helical" evidence="1">
    <location>
        <begin position="361"/>
        <end position="380"/>
    </location>
</feature>
<keyword evidence="1" id="KW-0812">Transmembrane</keyword>
<dbReference type="Proteomes" id="UP000233414">
    <property type="component" value="Unassembled WGS sequence"/>
</dbReference>
<feature type="transmembrane region" description="Helical" evidence="1">
    <location>
        <begin position="290"/>
        <end position="311"/>
    </location>
</feature>
<dbReference type="AlphaFoldDB" id="A0A2N1UMT6"/>
<proteinExistence type="predicted"/>
<reference evidence="2 3" key="1">
    <citation type="journal article" date="2017" name="ISME J.">
        <title>Potential for microbial H2 and metal transformations associated with novel bacteria and archaea in deep terrestrial subsurface sediments.</title>
        <authorList>
            <person name="Hernsdorf A.W."/>
            <person name="Amano Y."/>
            <person name="Miyakawa K."/>
            <person name="Ise K."/>
            <person name="Suzuki Y."/>
            <person name="Anantharaman K."/>
            <person name="Probst A."/>
            <person name="Burstein D."/>
            <person name="Thomas B.C."/>
            <person name="Banfield J.F."/>
        </authorList>
    </citation>
    <scope>NUCLEOTIDE SEQUENCE [LARGE SCALE GENOMIC DNA]</scope>
    <source>
        <strain evidence="2">HGW-Kuenenbacteria-1</strain>
    </source>
</reference>
<feature type="transmembrane region" description="Helical" evidence="1">
    <location>
        <begin position="427"/>
        <end position="452"/>
    </location>
</feature>
<accession>A0A2N1UMT6</accession>
<evidence type="ECO:0000256" key="1">
    <source>
        <dbReference type="SAM" id="Phobius"/>
    </source>
</evidence>
<protein>
    <submittedName>
        <fullName evidence="2">Uncharacterized protein</fullName>
    </submittedName>
</protein>